<dbReference type="SUPFAM" id="SSF48403">
    <property type="entry name" value="Ankyrin repeat"/>
    <property type="match status" value="2"/>
</dbReference>
<feature type="compositionally biased region" description="Low complexity" evidence="2">
    <location>
        <begin position="346"/>
        <end position="362"/>
    </location>
</feature>
<sequence>MDPVSAIGIAGGAIQITTLITKTIHGLSTLHGKFSNADLTLNSLIAELLTIKAAITQLHELAQYNLNGTPKHPEYIEGLDVALDGCTAIVDVLSEEVAQLTPISSNEEPLRGMGLRAKVKVIWKEDLMKEHSQMLHAQVLALQLLLQACHCRTSSEQLELLRRQENRDIIKRVLDDTITLRSTISIAGARTDEASSSIRGSCTGNTVFEFDQILLNEGPYRRAMRNHQLSTRKPAVLPNRQNSTSTTMSGTDEGYASGTSGSRTPSILLRKFLNSTNYEGALGIRPYEALKSHDVSRRHTVSIGRSPSSKTDKGLGRSKSAAPALGQRSSGSTKEKLLSALRRLNTTNSSTTSLKTSPTSGSTKRRRNRVGESNVSIDLMSMDSITTPPIVRATQAGAAIEVENFIKNGADLETRDATTGRNALAVAAHCDKEDIVRLLIYYNAKLDTQDAQLSTPLHLAASRGHTRVLQLLLEEDAEVDLKDANGRTAFMVAANAGHAEAAKILLDNNCKINTRATDQMTALHIATKNGDHEIASLLLLYGVDIEAKDVNMMTAIHHACEGGHVAIVELLINHKANIEAVGEHQKTPLICSAANGHFPTTDLLLRKKAISRSKDEHGMNALHWAAFNGHTEIVGLLLQKKGSMGSQNLQGRTALHLATLNKQFAVVEFLLRKKAPFEARCHQGFTALHYACSSMYVDLVRLLLAAGADIEAQVGDHQHRPIHLAVSLGSLELTKFLCEKGVSVDAPDSGSTGMRALSIACRSGNLEIAQELLRFGAQSRILLPGNILEDSPICIASKMGHASVVSLLLANGSSALENDEKGWSPILYAAHYGHPQVLAILLQYYRPTADTRLFHMFIGIGFASDATISQEDREQVQHLIQQVKDTQLPIARSQHELPLETHPTCSAIPPGTQQNSPRYPWEPQAISATPAYDAPVPLLSIRLSSPPIELPTTVSQGLPDRHRTIQERGSQVISPPKCLGAWIQPPELPLSSYTSRSISKVAYLKNAFMRLPGLGYIAGNARNHAPSTNDAECAAYVRQRDDLSYTMNTRVPFTRATVPLVSETSAEPENSEPGESIQPPGHVEDREPGEDDSIDNDEDEDEDDNDDCFSDPGSTSTVFTALEFLGAELDDCAQIYELAA</sequence>
<feature type="region of interest" description="Disordered" evidence="2">
    <location>
        <begin position="229"/>
        <end position="262"/>
    </location>
</feature>
<dbReference type="PRINTS" id="PR01415">
    <property type="entry name" value="ANKYRIN"/>
</dbReference>
<evidence type="ECO:0000256" key="1">
    <source>
        <dbReference type="PROSITE-ProRule" id="PRU00023"/>
    </source>
</evidence>
<dbReference type="PROSITE" id="PS50088">
    <property type="entry name" value="ANK_REPEAT"/>
    <property type="match status" value="9"/>
</dbReference>
<feature type="repeat" description="ANK" evidence="1">
    <location>
        <begin position="419"/>
        <end position="451"/>
    </location>
</feature>
<dbReference type="EMBL" id="PDND01000057">
    <property type="protein sequence ID" value="PGH33685.1"/>
    <property type="molecule type" value="Genomic_DNA"/>
</dbReference>
<dbReference type="Proteomes" id="UP000226031">
    <property type="component" value="Unassembled WGS sequence"/>
</dbReference>
<dbReference type="Pfam" id="PF00023">
    <property type="entry name" value="Ank"/>
    <property type="match status" value="2"/>
</dbReference>
<dbReference type="VEuPathDB" id="FungiDB:EMCG_00427"/>
<dbReference type="SMART" id="SM00248">
    <property type="entry name" value="ANK"/>
    <property type="match status" value="13"/>
</dbReference>
<gene>
    <name evidence="3" type="ORF">GX50_03512</name>
</gene>
<protein>
    <submittedName>
        <fullName evidence="3">Uncharacterized protein</fullName>
    </submittedName>
</protein>
<reference evidence="3 4" key="1">
    <citation type="submission" date="2017-10" db="EMBL/GenBank/DDBJ databases">
        <title>Comparative genomics in systemic dimorphic fungi from Ajellomycetaceae.</title>
        <authorList>
            <person name="Munoz J.F."/>
            <person name="Mcewen J.G."/>
            <person name="Clay O.K."/>
            <person name="Cuomo C.A."/>
        </authorList>
    </citation>
    <scope>NUCLEOTIDE SEQUENCE [LARGE SCALE GENOMIC DNA]</scope>
    <source>
        <strain evidence="3 4">UAMH4076</strain>
    </source>
</reference>
<feature type="region of interest" description="Disordered" evidence="2">
    <location>
        <begin position="1059"/>
        <end position="1114"/>
    </location>
</feature>
<feature type="compositionally biased region" description="Acidic residues" evidence="2">
    <location>
        <begin position="1087"/>
        <end position="1109"/>
    </location>
</feature>
<name>A0A2B7ZJ80_9EURO</name>
<accession>A0A2B7ZJ80</accession>
<dbReference type="InterPro" id="IPR036770">
    <property type="entry name" value="Ankyrin_rpt-contain_sf"/>
</dbReference>
<feature type="repeat" description="ANK" evidence="1">
    <location>
        <begin position="518"/>
        <end position="550"/>
    </location>
</feature>
<proteinExistence type="predicted"/>
<keyword evidence="4" id="KW-1185">Reference proteome</keyword>
<comment type="caution">
    <text evidence="3">The sequence shown here is derived from an EMBL/GenBank/DDBJ whole genome shotgun (WGS) entry which is preliminary data.</text>
</comment>
<dbReference type="InterPro" id="IPR002110">
    <property type="entry name" value="Ankyrin_rpt"/>
</dbReference>
<dbReference type="PANTHER" id="PTHR24133">
    <property type="entry name" value="ANKYRIN DOMAIN-CONTAINING"/>
    <property type="match status" value="1"/>
</dbReference>
<feature type="repeat" description="ANK" evidence="1">
    <location>
        <begin position="551"/>
        <end position="583"/>
    </location>
</feature>
<dbReference type="STRING" id="73230.A0A2B7ZJ80"/>
<organism evidence="3 4">
    <name type="scientific">[Emmonsia] crescens</name>
    <dbReference type="NCBI Taxonomy" id="73230"/>
    <lineage>
        <taxon>Eukaryota</taxon>
        <taxon>Fungi</taxon>
        <taxon>Dikarya</taxon>
        <taxon>Ascomycota</taxon>
        <taxon>Pezizomycotina</taxon>
        <taxon>Eurotiomycetes</taxon>
        <taxon>Eurotiomycetidae</taxon>
        <taxon>Onygenales</taxon>
        <taxon>Ajellomycetaceae</taxon>
        <taxon>Emergomyces</taxon>
    </lineage>
</organism>
<feature type="region of interest" description="Disordered" evidence="2">
    <location>
        <begin position="293"/>
        <end position="371"/>
    </location>
</feature>
<feature type="repeat" description="ANK" evidence="1">
    <location>
        <begin position="650"/>
        <end position="682"/>
    </location>
</feature>
<feature type="repeat" description="ANK" evidence="1">
    <location>
        <begin position="485"/>
        <end position="517"/>
    </location>
</feature>
<dbReference type="PANTHER" id="PTHR24133:SF40">
    <property type="entry name" value="ANKYRIN REPEAT DOMAIN 44"/>
    <property type="match status" value="1"/>
</dbReference>
<dbReference type="InterPro" id="IPR052391">
    <property type="entry name" value="E3_Ligase-Neurotoxin"/>
</dbReference>
<feature type="repeat" description="ANK" evidence="1">
    <location>
        <begin position="617"/>
        <end position="649"/>
    </location>
</feature>
<dbReference type="Gene3D" id="1.25.40.20">
    <property type="entry name" value="Ankyrin repeat-containing domain"/>
    <property type="match status" value="5"/>
</dbReference>
<keyword evidence="1" id="KW-0040">ANK repeat</keyword>
<evidence type="ECO:0000313" key="3">
    <source>
        <dbReference type="EMBL" id="PGH33685.1"/>
    </source>
</evidence>
<evidence type="ECO:0000313" key="4">
    <source>
        <dbReference type="Proteomes" id="UP000226031"/>
    </source>
</evidence>
<dbReference type="PROSITE" id="PS50297">
    <property type="entry name" value="ANK_REP_REGION"/>
    <property type="match status" value="8"/>
</dbReference>
<dbReference type="Pfam" id="PF12796">
    <property type="entry name" value="Ank_2"/>
    <property type="match status" value="3"/>
</dbReference>
<dbReference type="AlphaFoldDB" id="A0A2B7ZJ80"/>
<feature type="repeat" description="ANK" evidence="1">
    <location>
        <begin position="683"/>
        <end position="715"/>
    </location>
</feature>
<feature type="repeat" description="ANK" evidence="1">
    <location>
        <begin position="717"/>
        <end position="749"/>
    </location>
</feature>
<dbReference type="Pfam" id="PF13637">
    <property type="entry name" value="Ank_4"/>
    <property type="match status" value="1"/>
</dbReference>
<feature type="repeat" description="ANK" evidence="1">
    <location>
        <begin position="452"/>
        <end position="484"/>
    </location>
</feature>
<evidence type="ECO:0000256" key="2">
    <source>
        <dbReference type="SAM" id="MobiDB-lite"/>
    </source>
</evidence>
<feature type="compositionally biased region" description="Polar residues" evidence="2">
    <location>
        <begin position="239"/>
        <end position="250"/>
    </location>
</feature>